<dbReference type="PANTHER" id="PTHR43283:SF7">
    <property type="entry name" value="BETA-LACTAMASE-RELATED DOMAIN-CONTAINING PROTEIN"/>
    <property type="match status" value="1"/>
</dbReference>
<gene>
    <name evidence="3" type="ORF">C1E23_17200</name>
</gene>
<protein>
    <recommendedName>
        <fullName evidence="2">Beta-lactamase-related domain-containing protein</fullName>
    </recommendedName>
</protein>
<dbReference type="Gene3D" id="3.40.710.10">
    <property type="entry name" value="DD-peptidase/beta-lactamase superfamily"/>
    <property type="match status" value="1"/>
</dbReference>
<feature type="signal peptide" evidence="1">
    <location>
        <begin position="1"/>
        <end position="20"/>
    </location>
</feature>
<dbReference type="PANTHER" id="PTHR43283">
    <property type="entry name" value="BETA-LACTAMASE-RELATED"/>
    <property type="match status" value="1"/>
</dbReference>
<evidence type="ECO:0000259" key="2">
    <source>
        <dbReference type="Pfam" id="PF00144"/>
    </source>
</evidence>
<organism evidence="3 4">
    <name type="scientific">Pseudoalteromonas phenolica</name>
    <dbReference type="NCBI Taxonomy" id="161398"/>
    <lineage>
        <taxon>Bacteria</taxon>
        <taxon>Pseudomonadati</taxon>
        <taxon>Pseudomonadota</taxon>
        <taxon>Gammaproteobacteria</taxon>
        <taxon>Alteromonadales</taxon>
        <taxon>Pseudoalteromonadaceae</taxon>
        <taxon>Pseudoalteromonas</taxon>
    </lineage>
</organism>
<name>A0A4Q7IJV2_9GAMM</name>
<evidence type="ECO:0000313" key="3">
    <source>
        <dbReference type="EMBL" id="RZQ51852.1"/>
    </source>
</evidence>
<dbReference type="AlphaFoldDB" id="A0A4Q7IJV2"/>
<dbReference type="EMBL" id="PPSX01000074">
    <property type="protein sequence ID" value="RZQ51852.1"/>
    <property type="molecule type" value="Genomic_DNA"/>
</dbReference>
<dbReference type="RefSeq" id="WP_130256741.1">
    <property type="nucleotide sequence ID" value="NZ_PPSX01000074.1"/>
</dbReference>
<keyword evidence="1" id="KW-0732">Signal</keyword>
<evidence type="ECO:0000256" key="1">
    <source>
        <dbReference type="SAM" id="SignalP"/>
    </source>
</evidence>
<feature type="domain" description="Beta-lactamase-related" evidence="2">
    <location>
        <begin position="43"/>
        <end position="327"/>
    </location>
</feature>
<dbReference type="InterPro" id="IPR012338">
    <property type="entry name" value="Beta-lactam/transpept-like"/>
</dbReference>
<dbReference type="SUPFAM" id="SSF56601">
    <property type="entry name" value="beta-lactamase/transpeptidase-like"/>
    <property type="match status" value="1"/>
</dbReference>
<evidence type="ECO:0000313" key="4">
    <source>
        <dbReference type="Proteomes" id="UP000291338"/>
    </source>
</evidence>
<dbReference type="Proteomes" id="UP000291338">
    <property type="component" value="Unassembled WGS sequence"/>
</dbReference>
<feature type="chain" id="PRO_5020865257" description="Beta-lactamase-related domain-containing protein" evidence="1">
    <location>
        <begin position="21"/>
        <end position="357"/>
    </location>
</feature>
<dbReference type="Pfam" id="PF00144">
    <property type="entry name" value="Beta-lactamase"/>
    <property type="match status" value="1"/>
</dbReference>
<proteinExistence type="predicted"/>
<dbReference type="InterPro" id="IPR001466">
    <property type="entry name" value="Beta-lactam-related"/>
</dbReference>
<dbReference type="InterPro" id="IPR050789">
    <property type="entry name" value="Diverse_Enzym_Activities"/>
</dbReference>
<reference evidence="3 4" key="1">
    <citation type="submission" date="2018-01" db="EMBL/GenBank/DDBJ databases">
        <title>Co-occurrence of chitin degradation, pigmentation and bioactivity in marine Pseudoalteromonas.</title>
        <authorList>
            <person name="Paulsen S."/>
            <person name="Gram L."/>
            <person name="Machado H."/>
        </authorList>
    </citation>
    <scope>NUCLEOTIDE SEQUENCE [LARGE SCALE GENOMIC DNA]</scope>
    <source>
        <strain evidence="3 4">S3898</strain>
    </source>
</reference>
<comment type="caution">
    <text evidence="3">The sequence shown here is derived from an EMBL/GenBank/DDBJ whole genome shotgun (WGS) entry which is preliminary data.</text>
</comment>
<accession>A0A4Q7IJV2</accession>
<sequence>MKVKLFVTLLAFAWSAPSLALEKSLINQAISDVSSGLYTGIDSILIYENSKLVSEYYFNNFDKEQLHQTRSTFKSIFGLLAAIAIDKKILSPDEHIQPLISRYLITDNTDFRKTQIRVKDLLNMTSGLDCSEMPGTGPYHDEVVDNGPEPLKYSLSIAMATEPGKEWKYCNANSFLLGVTISAALNRAQQPNIKDFTRTNLFNPLGISEYRIYRSPDGFLYAQGNARFKPRDLAKFGLLVLNRGQWQGKQIISNQHIDFILDGVVETHWSWTDLINKHSASKAKYAYQWHQTIFELGKMSVPVSHTWGNGGQFIFVVPSLDIVIVFTGSNYGNIDKQKQAFEIMHKYLLPAASAFNK</sequence>